<evidence type="ECO:0000313" key="2">
    <source>
        <dbReference type="EMBL" id="KHN86646.1"/>
    </source>
</evidence>
<dbReference type="Proteomes" id="UP000031036">
    <property type="component" value="Unassembled WGS sequence"/>
</dbReference>
<protein>
    <submittedName>
        <fullName evidence="2">BTB and MATH domain-containing protein 42</fullName>
    </submittedName>
</protein>
<evidence type="ECO:0000313" key="3">
    <source>
        <dbReference type="Proteomes" id="UP000031036"/>
    </source>
</evidence>
<dbReference type="PANTHER" id="PTHR24413">
    <property type="entry name" value="SPECKLE-TYPE POZ PROTEIN"/>
    <property type="match status" value="1"/>
</dbReference>
<accession>A0A0B2VSX7</accession>
<dbReference type="SUPFAM" id="SSF49599">
    <property type="entry name" value="TRAF domain-like"/>
    <property type="match status" value="1"/>
</dbReference>
<dbReference type="PROSITE" id="PS50097">
    <property type="entry name" value="BTB"/>
    <property type="match status" value="1"/>
</dbReference>
<evidence type="ECO:0000259" key="1">
    <source>
        <dbReference type="PROSITE" id="PS50097"/>
    </source>
</evidence>
<keyword evidence="3" id="KW-1185">Reference proteome</keyword>
<feature type="domain" description="BTB" evidence="1">
    <location>
        <begin position="173"/>
        <end position="241"/>
    </location>
</feature>
<dbReference type="CDD" id="cd18186">
    <property type="entry name" value="BTB_POZ_ZBTB_KLHL-like"/>
    <property type="match status" value="1"/>
</dbReference>
<dbReference type="Gene3D" id="3.30.710.10">
    <property type="entry name" value="Potassium Channel Kv1.1, Chain A"/>
    <property type="match status" value="1"/>
</dbReference>
<reference evidence="2 3" key="1">
    <citation type="submission" date="2014-11" db="EMBL/GenBank/DDBJ databases">
        <title>Genetic blueprint of the zoonotic pathogen Toxocara canis.</title>
        <authorList>
            <person name="Zhu X.-Q."/>
            <person name="Korhonen P.K."/>
            <person name="Cai H."/>
            <person name="Young N.D."/>
            <person name="Nejsum P."/>
            <person name="von Samson-Himmelstjerna G."/>
            <person name="Boag P.R."/>
            <person name="Tan P."/>
            <person name="Li Q."/>
            <person name="Min J."/>
            <person name="Yang Y."/>
            <person name="Wang X."/>
            <person name="Fang X."/>
            <person name="Hall R.S."/>
            <person name="Hofmann A."/>
            <person name="Sternberg P.W."/>
            <person name="Jex A.R."/>
            <person name="Gasser R.B."/>
        </authorList>
    </citation>
    <scope>NUCLEOTIDE SEQUENCE [LARGE SCALE GENOMIC DNA]</scope>
    <source>
        <strain evidence="2">PN_DK_2014</strain>
    </source>
</reference>
<dbReference type="InterPro" id="IPR000210">
    <property type="entry name" value="BTB/POZ_dom"/>
</dbReference>
<organism evidence="2 3">
    <name type="scientific">Toxocara canis</name>
    <name type="common">Canine roundworm</name>
    <dbReference type="NCBI Taxonomy" id="6265"/>
    <lineage>
        <taxon>Eukaryota</taxon>
        <taxon>Metazoa</taxon>
        <taxon>Ecdysozoa</taxon>
        <taxon>Nematoda</taxon>
        <taxon>Chromadorea</taxon>
        <taxon>Rhabditida</taxon>
        <taxon>Spirurina</taxon>
        <taxon>Ascaridomorpha</taxon>
        <taxon>Ascaridoidea</taxon>
        <taxon>Toxocaridae</taxon>
        <taxon>Toxocara</taxon>
    </lineage>
</organism>
<dbReference type="OrthoDB" id="5863680at2759"/>
<dbReference type="SUPFAM" id="SSF54695">
    <property type="entry name" value="POZ domain"/>
    <property type="match status" value="1"/>
</dbReference>
<proteinExistence type="predicted"/>
<dbReference type="AlphaFoldDB" id="A0A0B2VSX7"/>
<name>A0A0B2VSX7_TOXCA</name>
<dbReference type="SMART" id="SM00225">
    <property type="entry name" value="BTB"/>
    <property type="match status" value="1"/>
</dbReference>
<dbReference type="Gene3D" id="1.25.40.420">
    <property type="match status" value="1"/>
</dbReference>
<dbReference type="STRING" id="6265.A0A0B2VSX7"/>
<comment type="caution">
    <text evidence="2">The sequence shown here is derived from an EMBL/GenBank/DDBJ whole genome shotgun (WGS) entry which is preliminary data.</text>
</comment>
<dbReference type="EMBL" id="JPKZ01000536">
    <property type="protein sequence ID" value="KHN86646.1"/>
    <property type="molecule type" value="Genomic_DNA"/>
</dbReference>
<dbReference type="InterPro" id="IPR011333">
    <property type="entry name" value="SKP1/BTB/POZ_sf"/>
</dbReference>
<dbReference type="Pfam" id="PF00651">
    <property type="entry name" value="BTB"/>
    <property type="match status" value="1"/>
</dbReference>
<sequence>MSKQTTRVKTFKANLEWKIENFAEKRCLFEKNRPLRSSKFGVAGVDFEMSVYDTGLSNSKQCVFGIHHCSCSYSVVRAICNIFVLGCGNDDNGANRLTVAHTKVDISKDIRELDPIDLNKINSSPYFTLNVEIEFCPQGCAEPEYEPIFFNIPTEIKCVAHSNLQMLDNADFTDCVFKIGDDEIKAHRCFLAQHSDVFRTMFSQESMVEAEKGIVEIKDSDYQSVRAMLEYMYCGSTAMIENNVEGVLALAEKYAIKALKEFCGNYLASKINTANIGETATIGEMYSSPALIKRCARYLAENRISVLRSKEWEQLKKRNPELAIRLLELSL</sequence>
<gene>
    <name evidence="2" type="primary">bath-42</name>
    <name evidence="2" type="ORF">Tcan_03685</name>
</gene>